<evidence type="ECO:0000313" key="6">
    <source>
        <dbReference type="Proteomes" id="UP000261580"/>
    </source>
</evidence>
<dbReference type="AlphaFoldDB" id="A0A3Q4GBM7"/>
<dbReference type="GO" id="GO:0060271">
    <property type="term" value="P:cilium assembly"/>
    <property type="evidence" value="ECO:0007669"/>
    <property type="project" value="Ensembl"/>
</dbReference>
<keyword evidence="2" id="KW-0802">TPR repeat</keyword>
<comment type="similarity">
    <text evidence="3">Belongs to the TTC9 family.</text>
</comment>
<accession>A0A3Q4GBM7</accession>
<evidence type="ECO:0000256" key="1">
    <source>
        <dbReference type="ARBA" id="ARBA00022737"/>
    </source>
</evidence>
<evidence type="ECO:0000256" key="4">
    <source>
        <dbReference type="ARBA" id="ARBA00040624"/>
    </source>
</evidence>
<dbReference type="SUPFAM" id="SSF48452">
    <property type="entry name" value="TPR-like"/>
    <property type="match status" value="1"/>
</dbReference>
<proteinExistence type="inferred from homology"/>
<evidence type="ECO:0000256" key="3">
    <source>
        <dbReference type="ARBA" id="ARBA00034486"/>
    </source>
</evidence>
<dbReference type="SMART" id="SM00028">
    <property type="entry name" value="TPR"/>
    <property type="match status" value="2"/>
</dbReference>
<sequence length="255" mass="28116">MSIRLRWTVACKQCSVGNKGHKLYPSIPLKLKMYLHIIKPPPPPGAGGEASLDVQGAAAAAAPSLFGHKPNSAKPVSALLEEAAQLKTEGNAFYKDKNIRSAIGRYHRALLLLRSIDSDVTTSVKGNSLKNCSLVTSLIQVPQYNHFFISLPACLLQRKTVDYTRVQEYSLRVLKWRPGNAKALYRAGVATLEMGDAETAKEYLIQASKEQPNVHSSIKLLESKLKLFSGYQRNSHKLGQSWSLSCGSYFKCINL</sequence>
<dbReference type="STRING" id="32507.ENSNBRP00000003813"/>
<dbReference type="PANTHER" id="PTHR11242">
    <property type="entry name" value="ARYL HYDROCARBON RECEPTOR INTERACTING PROTEIN RELATED"/>
    <property type="match status" value="1"/>
</dbReference>
<dbReference type="GeneTree" id="ENSGT00940000161805"/>
<reference evidence="5" key="2">
    <citation type="submission" date="2025-09" db="UniProtKB">
        <authorList>
            <consortium name="Ensembl"/>
        </authorList>
    </citation>
    <scope>IDENTIFICATION</scope>
</reference>
<dbReference type="Bgee" id="ENSNBRG00000003022">
    <property type="expression patterns" value="Expressed in testis and 6 other cell types or tissues"/>
</dbReference>
<dbReference type="Proteomes" id="UP000261580">
    <property type="component" value="Unassembled WGS sequence"/>
</dbReference>
<keyword evidence="1" id="KW-0677">Repeat</keyword>
<keyword evidence="6" id="KW-1185">Reference proteome</keyword>
<dbReference type="InterPro" id="IPR039663">
    <property type="entry name" value="AIP/AIPL1/TTC9"/>
</dbReference>
<reference evidence="5" key="1">
    <citation type="submission" date="2025-08" db="UniProtKB">
        <authorList>
            <consortium name="Ensembl"/>
        </authorList>
    </citation>
    <scope>IDENTIFICATION</scope>
</reference>
<dbReference type="InterPro" id="IPR019734">
    <property type="entry name" value="TPR_rpt"/>
</dbReference>
<dbReference type="PANTHER" id="PTHR11242:SF14">
    <property type="entry name" value="TETRATRICOPEPTIDE REPEAT PROTEIN 9C"/>
    <property type="match status" value="1"/>
</dbReference>
<evidence type="ECO:0000313" key="5">
    <source>
        <dbReference type="Ensembl" id="ENSNBRP00000003813.1"/>
    </source>
</evidence>
<protein>
    <recommendedName>
        <fullName evidence="4">Tetratricopeptide repeat protein 9C</fullName>
    </recommendedName>
</protein>
<name>A0A3Q4GBM7_NEOBR</name>
<dbReference type="Ensembl" id="ENSNBRT00000003941.1">
    <property type="protein sequence ID" value="ENSNBRP00000003813.1"/>
    <property type="gene ID" value="ENSNBRG00000003022.1"/>
</dbReference>
<evidence type="ECO:0000256" key="2">
    <source>
        <dbReference type="ARBA" id="ARBA00022803"/>
    </source>
</evidence>
<dbReference type="InterPro" id="IPR011990">
    <property type="entry name" value="TPR-like_helical_dom_sf"/>
</dbReference>
<dbReference type="Gene3D" id="1.25.40.10">
    <property type="entry name" value="Tetratricopeptide repeat domain"/>
    <property type="match status" value="1"/>
</dbReference>
<dbReference type="GO" id="GO:0032474">
    <property type="term" value="P:otolith morphogenesis"/>
    <property type="evidence" value="ECO:0007669"/>
    <property type="project" value="Ensembl"/>
</dbReference>
<organism evidence="5 6">
    <name type="scientific">Neolamprologus brichardi</name>
    <name type="common">Fairy cichlid</name>
    <name type="synonym">Lamprologus brichardi</name>
    <dbReference type="NCBI Taxonomy" id="32507"/>
    <lineage>
        <taxon>Eukaryota</taxon>
        <taxon>Metazoa</taxon>
        <taxon>Chordata</taxon>
        <taxon>Craniata</taxon>
        <taxon>Vertebrata</taxon>
        <taxon>Euteleostomi</taxon>
        <taxon>Actinopterygii</taxon>
        <taxon>Neopterygii</taxon>
        <taxon>Teleostei</taxon>
        <taxon>Neoteleostei</taxon>
        <taxon>Acanthomorphata</taxon>
        <taxon>Ovalentaria</taxon>
        <taxon>Cichlomorphae</taxon>
        <taxon>Cichliformes</taxon>
        <taxon>Cichlidae</taxon>
        <taxon>African cichlids</taxon>
        <taxon>Pseudocrenilabrinae</taxon>
        <taxon>Lamprologini</taxon>
        <taxon>Neolamprologus</taxon>
    </lineage>
</organism>
<dbReference type="GO" id="GO:0061371">
    <property type="term" value="P:determination of heart left/right asymmetry"/>
    <property type="evidence" value="ECO:0007669"/>
    <property type="project" value="Ensembl"/>
</dbReference>